<protein>
    <submittedName>
        <fullName evidence="3">CHAT domain-containing protein</fullName>
    </submittedName>
</protein>
<dbReference type="OrthoDB" id="3206999at2"/>
<reference evidence="3 4" key="1">
    <citation type="submission" date="2019-10" db="EMBL/GenBank/DDBJ databases">
        <title>Whole genome shotgun sequence of Acrocarpospora macrocephala NBRC 16266.</title>
        <authorList>
            <person name="Ichikawa N."/>
            <person name="Kimura A."/>
            <person name="Kitahashi Y."/>
            <person name="Komaki H."/>
            <person name="Oguchi A."/>
        </authorList>
    </citation>
    <scope>NUCLEOTIDE SEQUENCE [LARGE SCALE GENOMIC DNA]</scope>
    <source>
        <strain evidence="3 4">NBRC 16266</strain>
    </source>
</reference>
<evidence type="ECO:0000256" key="1">
    <source>
        <dbReference type="SAM" id="MobiDB-lite"/>
    </source>
</evidence>
<feature type="compositionally biased region" description="Polar residues" evidence="1">
    <location>
        <begin position="1210"/>
        <end position="1219"/>
    </location>
</feature>
<feature type="region of interest" description="Disordered" evidence="1">
    <location>
        <begin position="856"/>
        <end position="905"/>
    </location>
</feature>
<sequence>MAERDELLAALQERMVRAGEGDRSLLLAPDGPAEARRLAEMLGTAGRADGDTEAWYVLGWWHWFRYQVVPAGENRQDLTVSVAMFTRCFVAGVPDDRFPEPMLPVAAEQAAGTDGIALLQRALGSADLDLLEIAVRLWQRIVATIPADHPDLAGFLSNLGVALSVRYGRSGNLADLEESITAGRRAIQATPGDHPDLAGHLGNLGIALRVRFERAGDLADLEEAIVVGRQAVQATSADHPDPVVYLGNLGIALRVRFERTGNLADLEEAIAAGRHSIQATSADHPDLAGRLANLGTALRARYERSGNLAEEKAITAVRQAIQLTPADHPDQAAILGNLGNALSVRFERTGNVADLEAAIIAGRQAVEATPADHPERLKRLGNLGTALLTQFGRTGNLADLDETISAVRQATQETPADHPDLAGCLNNLGAALSTRFGRVGNVADLDEAIAAGREAIQASPADQAKRLANLGIALLTRFGRSGNLADLDEAIAAGRQAIQASPADHPDHAVILSNLGAALRTRFGRNGGLADLEEAIAAGRQAVQATPVDHPDRAGRLANLGIALRARFERVRNEADLDEAIAAGRQAIQASPPDHPDRRIIHNNLGIALSYRFEQTGNLADLDEAIAAGRQAIQASPADHPDQAGMLGNLATALSVRFGRSGNVADLDEAIIAGRQAIQATPADHPQRAGRLNNLGNALSGRFERTGGQADLAAAVEVYAQAVGIAAAPPSWRIRAARKAARLSATSDPIGAARLLEQAVLLLPEISPRQLERTDQQHMIGQFAGLASEAAALALNDLSVAAGDRAGRALRLLEAGRAVLLSQTLHTRSDLTDLRARHPHLADQFIALRDLLDQPTPAESSTSAAALAEPVSVSSPTEDLRQAGDATPRRASAGEATRWQEESDRHRAAAEMAALLRQIRALEGFNSFALPPTLDQLRAQADAGPVVTFNISDLRSDALLLTSDGVTSLSLPDLNQEMLIDQVTAFHESLADGTDSGQDTEAAQNRVREVLAWLWDVAAGPVLTALGYHQPPPPSMDPMEWLRVWWAPGGLLGLLPIHAAGYHTPGPDPEHRAVMDRVVSSYIPTITALRHTRQYADRQYADRRDFDRQDVDRRDADRQDVDRRDVDRRCADRPDVSQHDDCQDVSQDVDREARQDVEGRQSTVVVERALIVAMPVTPGLRYLPQVRREAALVAAHLPGAIQLTRQSVGTNAPSTNAAPSTGAPGEGSGALSAAAASLAADGAVQALPTRANVMAHLPDCTIAHFACHGISDPADPSNSRLLLQDHRHNPLTVASLIPINLEHARLVYLSACSTALNWEVRLLDEAIHLTSAFQMAGFPHVIGTLWAISDD</sequence>
<evidence type="ECO:0000313" key="4">
    <source>
        <dbReference type="Proteomes" id="UP000331127"/>
    </source>
</evidence>
<dbReference type="SUPFAM" id="SSF48452">
    <property type="entry name" value="TPR-like"/>
    <property type="match status" value="3"/>
</dbReference>
<dbReference type="Proteomes" id="UP000331127">
    <property type="component" value="Unassembled WGS sequence"/>
</dbReference>
<dbReference type="Pfam" id="PF13374">
    <property type="entry name" value="TPR_10"/>
    <property type="match status" value="3"/>
</dbReference>
<proteinExistence type="predicted"/>
<keyword evidence="4" id="KW-1185">Reference proteome</keyword>
<dbReference type="Gene3D" id="1.25.40.10">
    <property type="entry name" value="Tetratricopeptide repeat domain"/>
    <property type="match status" value="5"/>
</dbReference>
<dbReference type="InterPro" id="IPR011990">
    <property type="entry name" value="TPR-like_helical_dom_sf"/>
</dbReference>
<accession>A0A5M3X369</accession>
<dbReference type="PANTHER" id="PTHR19959:SF119">
    <property type="entry name" value="FUNGAL LIPASE-LIKE DOMAIN-CONTAINING PROTEIN"/>
    <property type="match status" value="1"/>
</dbReference>
<name>A0A5M3X369_9ACTN</name>
<feature type="domain" description="CHAT" evidence="2">
    <location>
        <begin position="1009"/>
        <end position="1351"/>
    </location>
</feature>
<feature type="region of interest" description="Disordered" evidence="1">
    <location>
        <begin position="1210"/>
        <end position="1229"/>
    </location>
</feature>
<gene>
    <name evidence="3" type="ORF">Amac_097850</name>
</gene>
<feature type="compositionally biased region" description="Basic and acidic residues" evidence="1">
    <location>
        <begin position="1109"/>
        <end position="1159"/>
    </location>
</feature>
<comment type="caution">
    <text evidence="3">The sequence shown here is derived from an EMBL/GenBank/DDBJ whole genome shotgun (WGS) entry which is preliminary data.</text>
</comment>
<evidence type="ECO:0000259" key="2">
    <source>
        <dbReference type="Pfam" id="PF12770"/>
    </source>
</evidence>
<dbReference type="RefSeq" id="WP_155361237.1">
    <property type="nucleotide sequence ID" value="NZ_BAAAHL010000035.1"/>
</dbReference>
<evidence type="ECO:0000313" key="3">
    <source>
        <dbReference type="EMBL" id="GES16187.1"/>
    </source>
</evidence>
<organism evidence="3 4">
    <name type="scientific">Acrocarpospora macrocephala</name>
    <dbReference type="NCBI Taxonomy" id="150177"/>
    <lineage>
        <taxon>Bacteria</taxon>
        <taxon>Bacillati</taxon>
        <taxon>Actinomycetota</taxon>
        <taxon>Actinomycetes</taxon>
        <taxon>Streptosporangiales</taxon>
        <taxon>Streptosporangiaceae</taxon>
        <taxon>Acrocarpospora</taxon>
    </lineage>
</organism>
<dbReference type="Pfam" id="PF12770">
    <property type="entry name" value="CHAT"/>
    <property type="match status" value="1"/>
</dbReference>
<dbReference type="InterPro" id="IPR024983">
    <property type="entry name" value="CHAT_dom"/>
</dbReference>
<feature type="compositionally biased region" description="Low complexity" evidence="1">
    <location>
        <begin position="856"/>
        <end position="870"/>
    </location>
</feature>
<dbReference type="EMBL" id="BLAE01000094">
    <property type="protein sequence ID" value="GES16187.1"/>
    <property type="molecule type" value="Genomic_DNA"/>
</dbReference>
<feature type="region of interest" description="Disordered" evidence="1">
    <location>
        <begin position="1109"/>
        <end position="1160"/>
    </location>
</feature>
<dbReference type="PANTHER" id="PTHR19959">
    <property type="entry name" value="KINESIN LIGHT CHAIN"/>
    <property type="match status" value="1"/>
</dbReference>